<keyword evidence="3" id="KW-0862">Zinc</keyword>
<comment type="caution">
    <text evidence="5">The sequence shown here is derived from an EMBL/GenBank/DDBJ whole genome shotgun (WGS) entry which is preliminary data.</text>
</comment>
<dbReference type="InterPro" id="IPR002694">
    <property type="entry name" value="Znf_CHC2"/>
</dbReference>
<dbReference type="GO" id="GO:0005737">
    <property type="term" value="C:cytoplasm"/>
    <property type="evidence" value="ECO:0007669"/>
    <property type="project" value="TreeGrafter"/>
</dbReference>
<dbReference type="GO" id="GO:0003899">
    <property type="term" value="F:DNA-directed RNA polymerase activity"/>
    <property type="evidence" value="ECO:0007669"/>
    <property type="project" value="InterPro"/>
</dbReference>
<dbReference type="GO" id="GO:0006269">
    <property type="term" value="P:DNA replication, synthesis of primer"/>
    <property type="evidence" value="ECO:0007669"/>
    <property type="project" value="TreeGrafter"/>
</dbReference>
<dbReference type="PANTHER" id="PTHR30313">
    <property type="entry name" value="DNA PRIMASE"/>
    <property type="match status" value="1"/>
</dbReference>
<keyword evidence="2" id="KW-0863">Zinc-finger</keyword>
<dbReference type="GO" id="GO:0008270">
    <property type="term" value="F:zinc ion binding"/>
    <property type="evidence" value="ECO:0007669"/>
    <property type="project" value="UniProtKB-KW"/>
</dbReference>
<evidence type="ECO:0000256" key="3">
    <source>
        <dbReference type="ARBA" id="ARBA00022833"/>
    </source>
</evidence>
<dbReference type="PANTHER" id="PTHR30313:SF2">
    <property type="entry name" value="DNA PRIMASE"/>
    <property type="match status" value="1"/>
</dbReference>
<dbReference type="InterPro" id="IPR050219">
    <property type="entry name" value="DnaG_primase"/>
</dbReference>
<name>A0A9D2TZ63_9FIRM</name>
<organism evidence="5 6">
    <name type="scientific">Candidatus Blautia avicola</name>
    <dbReference type="NCBI Taxonomy" id="2838483"/>
    <lineage>
        <taxon>Bacteria</taxon>
        <taxon>Bacillati</taxon>
        <taxon>Bacillota</taxon>
        <taxon>Clostridia</taxon>
        <taxon>Lachnospirales</taxon>
        <taxon>Lachnospiraceae</taxon>
        <taxon>Blautia</taxon>
    </lineage>
</organism>
<sequence>MTKEEIKGRISMRDVLARYGYQPNRAGFINCPFHKGDRSASLKVYDKDFHCFGCGAHGDIFTFVMDMENCNFKEAFEILGGTYERQGFASDLIRYRSEKRKLMREKEAGRRELELQLNLKKIAVYKDWIEKTEPLSDVWCDCQNALQLELYHNEILRERG</sequence>
<dbReference type="InterPro" id="IPR036977">
    <property type="entry name" value="DNA_primase_Znf_CHC2"/>
</dbReference>
<gene>
    <name evidence="5" type="ORF">H9914_12540</name>
</gene>
<dbReference type="Proteomes" id="UP000823892">
    <property type="component" value="Unassembled WGS sequence"/>
</dbReference>
<evidence type="ECO:0000256" key="1">
    <source>
        <dbReference type="ARBA" id="ARBA00022723"/>
    </source>
</evidence>
<reference evidence="5" key="2">
    <citation type="submission" date="2021-04" db="EMBL/GenBank/DDBJ databases">
        <authorList>
            <person name="Gilroy R."/>
        </authorList>
    </citation>
    <scope>NUCLEOTIDE SEQUENCE</scope>
    <source>
        <strain evidence="5">ChiBcec6-4105</strain>
    </source>
</reference>
<evidence type="ECO:0000313" key="6">
    <source>
        <dbReference type="Proteomes" id="UP000823892"/>
    </source>
</evidence>
<dbReference type="SUPFAM" id="SSF57783">
    <property type="entry name" value="Zinc beta-ribbon"/>
    <property type="match status" value="1"/>
</dbReference>
<feature type="domain" description="Zinc finger CHC2-type" evidence="4">
    <location>
        <begin position="31"/>
        <end position="80"/>
    </location>
</feature>
<evidence type="ECO:0000256" key="2">
    <source>
        <dbReference type="ARBA" id="ARBA00022771"/>
    </source>
</evidence>
<reference evidence="5" key="1">
    <citation type="journal article" date="2021" name="PeerJ">
        <title>Extensive microbial diversity within the chicken gut microbiome revealed by metagenomics and culture.</title>
        <authorList>
            <person name="Gilroy R."/>
            <person name="Ravi A."/>
            <person name="Getino M."/>
            <person name="Pursley I."/>
            <person name="Horton D.L."/>
            <person name="Alikhan N.F."/>
            <person name="Baker D."/>
            <person name="Gharbi K."/>
            <person name="Hall N."/>
            <person name="Watson M."/>
            <person name="Adriaenssens E.M."/>
            <person name="Foster-Nyarko E."/>
            <person name="Jarju S."/>
            <person name="Secka A."/>
            <person name="Antonio M."/>
            <person name="Oren A."/>
            <person name="Chaudhuri R.R."/>
            <person name="La Ragione R."/>
            <person name="Hildebrand F."/>
            <person name="Pallen M.J."/>
        </authorList>
    </citation>
    <scope>NUCLEOTIDE SEQUENCE</scope>
    <source>
        <strain evidence="5">ChiBcec6-4105</strain>
    </source>
</reference>
<dbReference type="Pfam" id="PF01807">
    <property type="entry name" value="Zn_ribbon_DnaG"/>
    <property type="match status" value="1"/>
</dbReference>
<dbReference type="GO" id="GO:0003677">
    <property type="term" value="F:DNA binding"/>
    <property type="evidence" value="ECO:0007669"/>
    <property type="project" value="InterPro"/>
</dbReference>
<keyword evidence="1" id="KW-0479">Metal-binding</keyword>
<dbReference type="EMBL" id="DWUY01000283">
    <property type="protein sequence ID" value="HJD29803.1"/>
    <property type="molecule type" value="Genomic_DNA"/>
</dbReference>
<evidence type="ECO:0000259" key="4">
    <source>
        <dbReference type="SMART" id="SM00400"/>
    </source>
</evidence>
<dbReference type="AlphaFoldDB" id="A0A9D2TZ63"/>
<protein>
    <submittedName>
        <fullName evidence="5">DNA primase</fullName>
    </submittedName>
</protein>
<accession>A0A9D2TZ63</accession>
<proteinExistence type="predicted"/>
<dbReference type="Gene3D" id="3.90.580.10">
    <property type="entry name" value="Zinc finger, CHC2-type domain"/>
    <property type="match status" value="1"/>
</dbReference>
<dbReference type="SMART" id="SM00400">
    <property type="entry name" value="ZnF_CHCC"/>
    <property type="match status" value="1"/>
</dbReference>
<evidence type="ECO:0000313" key="5">
    <source>
        <dbReference type="EMBL" id="HJD29803.1"/>
    </source>
</evidence>